<keyword evidence="4" id="KW-1185">Reference proteome</keyword>
<evidence type="ECO:0000313" key="4">
    <source>
        <dbReference type="Proteomes" id="UP000737018"/>
    </source>
</evidence>
<feature type="compositionally biased region" description="Basic and acidic residues" evidence="1">
    <location>
        <begin position="167"/>
        <end position="176"/>
    </location>
</feature>
<evidence type="ECO:0000313" key="3">
    <source>
        <dbReference type="EMBL" id="KAF3951264.1"/>
    </source>
</evidence>
<organism evidence="3 4">
    <name type="scientific">Castanea mollissima</name>
    <name type="common">Chinese chestnut</name>
    <dbReference type="NCBI Taxonomy" id="60419"/>
    <lineage>
        <taxon>Eukaryota</taxon>
        <taxon>Viridiplantae</taxon>
        <taxon>Streptophyta</taxon>
        <taxon>Embryophyta</taxon>
        <taxon>Tracheophyta</taxon>
        <taxon>Spermatophyta</taxon>
        <taxon>Magnoliopsida</taxon>
        <taxon>eudicotyledons</taxon>
        <taxon>Gunneridae</taxon>
        <taxon>Pentapetalae</taxon>
        <taxon>rosids</taxon>
        <taxon>fabids</taxon>
        <taxon>Fagales</taxon>
        <taxon>Fagaceae</taxon>
        <taxon>Castanea</taxon>
    </lineage>
</organism>
<protein>
    <submittedName>
        <fullName evidence="3">Uncharacterized protein</fullName>
    </submittedName>
</protein>
<evidence type="ECO:0000256" key="2">
    <source>
        <dbReference type="SAM" id="SignalP"/>
    </source>
</evidence>
<feature type="compositionally biased region" description="Acidic residues" evidence="1">
    <location>
        <begin position="77"/>
        <end position="141"/>
    </location>
</feature>
<feature type="signal peptide" evidence="2">
    <location>
        <begin position="1"/>
        <end position="25"/>
    </location>
</feature>
<keyword evidence="2" id="KW-0732">Signal</keyword>
<evidence type="ECO:0000256" key="1">
    <source>
        <dbReference type="SAM" id="MobiDB-lite"/>
    </source>
</evidence>
<sequence length="176" mass="19289">MRKKLFLVLVSVGLIIFLSLEAADARKVVSKEGKKEKIGNQLAHHAGRVLENATVYVLNSTEGENDKVDDKKCGEDQEHDEDGEDEDNEDGESEEDGDDGNDEDGDSEEDGDEGNDEDGDSEEDGDEGNDEDGENEDEGDDEQHGGLQKRGDVTSPAEKRPRRKPPASREVHDPPN</sequence>
<dbReference type="Proteomes" id="UP000737018">
    <property type="component" value="Unassembled WGS sequence"/>
</dbReference>
<reference evidence="3" key="1">
    <citation type="submission" date="2020-03" db="EMBL/GenBank/DDBJ databases">
        <title>Castanea mollissima Vanexum genome sequencing.</title>
        <authorList>
            <person name="Staton M."/>
        </authorList>
    </citation>
    <scope>NUCLEOTIDE SEQUENCE</scope>
    <source>
        <tissue evidence="3">Leaf</tissue>
    </source>
</reference>
<feature type="compositionally biased region" description="Basic and acidic residues" evidence="1">
    <location>
        <begin position="64"/>
        <end position="76"/>
    </location>
</feature>
<dbReference type="AlphaFoldDB" id="A0A8J4QQ50"/>
<feature type="chain" id="PRO_5035239346" evidence="2">
    <location>
        <begin position="26"/>
        <end position="176"/>
    </location>
</feature>
<proteinExistence type="predicted"/>
<accession>A0A8J4QQ50</accession>
<gene>
    <name evidence="3" type="ORF">CMV_023065</name>
</gene>
<name>A0A8J4QQ50_9ROSI</name>
<dbReference type="OrthoDB" id="10657018at2759"/>
<dbReference type="EMBL" id="JRKL02005032">
    <property type="protein sequence ID" value="KAF3951264.1"/>
    <property type="molecule type" value="Genomic_DNA"/>
</dbReference>
<feature type="region of interest" description="Disordered" evidence="1">
    <location>
        <begin position="60"/>
        <end position="176"/>
    </location>
</feature>
<comment type="caution">
    <text evidence="3">The sequence shown here is derived from an EMBL/GenBank/DDBJ whole genome shotgun (WGS) entry which is preliminary data.</text>
</comment>